<comment type="similarity">
    <text evidence="1 2">Belongs to the phD/YefM antitoxin family.</text>
</comment>
<dbReference type="EMBL" id="LABY01000024">
    <property type="protein sequence ID" value="KMO42086.1"/>
    <property type="molecule type" value="Genomic_DNA"/>
</dbReference>
<dbReference type="OrthoDB" id="165038at2"/>
<name>A0A0J6VS87_9HYPH</name>
<protein>
    <recommendedName>
        <fullName evidence="2">Antitoxin</fullName>
    </recommendedName>
</protein>
<dbReference type="AlphaFoldDB" id="A0A0J6VS87"/>
<dbReference type="Gene3D" id="3.40.1620.10">
    <property type="entry name" value="YefM-like domain"/>
    <property type="match status" value="1"/>
</dbReference>
<dbReference type="SUPFAM" id="SSF143120">
    <property type="entry name" value="YefM-like"/>
    <property type="match status" value="1"/>
</dbReference>
<dbReference type="RefSeq" id="WP_048442866.1">
    <property type="nucleotide sequence ID" value="NZ_LABY01000024.1"/>
</dbReference>
<accession>A0A0J6VS87</accession>
<comment type="function">
    <text evidence="2">Antitoxin component of a type II toxin-antitoxin (TA) system.</text>
</comment>
<evidence type="ECO:0000256" key="1">
    <source>
        <dbReference type="ARBA" id="ARBA00009981"/>
    </source>
</evidence>
<evidence type="ECO:0000313" key="3">
    <source>
        <dbReference type="EMBL" id="KMO42086.1"/>
    </source>
</evidence>
<evidence type="ECO:0000313" key="4">
    <source>
        <dbReference type="Proteomes" id="UP000035955"/>
    </source>
</evidence>
<gene>
    <name evidence="3" type="ORF">VQ02_04000</name>
</gene>
<dbReference type="InterPro" id="IPR036165">
    <property type="entry name" value="YefM-like_sf"/>
</dbReference>
<keyword evidence="4" id="KW-1185">Reference proteome</keyword>
<organism evidence="3 4">
    <name type="scientific">Methylobacterium variabile</name>
    <dbReference type="NCBI Taxonomy" id="298794"/>
    <lineage>
        <taxon>Bacteria</taxon>
        <taxon>Pseudomonadati</taxon>
        <taxon>Pseudomonadota</taxon>
        <taxon>Alphaproteobacteria</taxon>
        <taxon>Hyphomicrobiales</taxon>
        <taxon>Methylobacteriaceae</taxon>
        <taxon>Methylobacterium</taxon>
    </lineage>
</organism>
<dbReference type="PATRIC" id="fig|298794.3.peg.3727"/>
<dbReference type="Pfam" id="PF02604">
    <property type="entry name" value="PhdYeFM_antitox"/>
    <property type="match status" value="1"/>
</dbReference>
<reference evidence="3 4" key="1">
    <citation type="submission" date="2015-03" db="EMBL/GenBank/DDBJ databases">
        <title>Genome sequencing of Methylobacterium variabile DSM 16961.</title>
        <authorList>
            <person name="Chaudhry V."/>
            <person name="Patil P.B."/>
        </authorList>
    </citation>
    <scope>NUCLEOTIDE SEQUENCE [LARGE SCALE GENOMIC DNA]</scope>
    <source>
        <strain evidence="3 4">DSM 16961</strain>
    </source>
</reference>
<sequence>MRSFTTADLNKQVGEVTDAAQRAPVVITRRSKPRFVLMSLEHYEALRGPSDPRRAFTLATMPDDLRDGLLQAAEAYEREHGGDD</sequence>
<dbReference type="NCBIfam" id="TIGR01552">
    <property type="entry name" value="phd_fam"/>
    <property type="match status" value="1"/>
</dbReference>
<proteinExistence type="inferred from homology"/>
<comment type="caution">
    <text evidence="3">The sequence shown here is derived from an EMBL/GenBank/DDBJ whole genome shotgun (WGS) entry which is preliminary data.</text>
</comment>
<evidence type="ECO:0000256" key="2">
    <source>
        <dbReference type="RuleBase" id="RU362080"/>
    </source>
</evidence>
<dbReference type="Proteomes" id="UP000035955">
    <property type="component" value="Unassembled WGS sequence"/>
</dbReference>
<dbReference type="InterPro" id="IPR006442">
    <property type="entry name" value="Antitoxin_Phd/YefM"/>
</dbReference>